<comment type="caution">
    <text evidence="2">The sequence shown here is derived from an EMBL/GenBank/DDBJ whole genome shotgun (WGS) entry which is preliminary data.</text>
</comment>
<evidence type="ECO:0000313" key="2">
    <source>
        <dbReference type="EMBL" id="CAH2096549.1"/>
    </source>
</evidence>
<reference evidence="2" key="1">
    <citation type="submission" date="2022-03" db="EMBL/GenBank/DDBJ databases">
        <authorList>
            <person name="Tunstrom K."/>
        </authorList>
    </citation>
    <scope>NUCLEOTIDE SEQUENCE</scope>
</reference>
<evidence type="ECO:0000256" key="1">
    <source>
        <dbReference type="SAM" id="Coils"/>
    </source>
</evidence>
<organism evidence="2 3">
    <name type="scientific">Euphydryas editha</name>
    <name type="common">Edith's checkerspot</name>
    <dbReference type="NCBI Taxonomy" id="104508"/>
    <lineage>
        <taxon>Eukaryota</taxon>
        <taxon>Metazoa</taxon>
        <taxon>Ecdysozoa</taxon>
        <taxon>Arthropoda</taxon>
        <taxon>Hexapoda</taxon>
        <taxon>Insecta</taxon>
        <taxon>Pterygota</taxon>
        <taxon>Neoptera</taxon>
        <taxon>Endopterygota</taxon>
        <taxon>Lepidoptera</taxon>
        <taxon>Glossata</taxon>
        <taxon>Ditrysia</taxon>
        <taxon>Papilionoidea</taxon>
        <taxon>Nymphalidae</taxon>
        <taxon>Nymphalinae</taxon>
        <taxon>Euphydryas</taxon>
    </lineage>
</organism>
<gene>
    <name evidence="2" type="ORF">EEDITHA_LOCUS11872</name>
</gene>
<sequence length="183" mass="21413">MNDVLKDHIGYFVGKVNTSVRVLLAKELKMVKEEIKEMKMDFRSEKFDEIIKEHKEALENIKVLKEQNYRLQSIVMQLQARVNRLEQNAISNNIEVQCMPEHTFENLMSIVKNIGSVIKCEVAEENVLRVTRIAEMDKDSPRPRSVVVESKNQKLRDVFVAAVFNFNKNNPNDRLNTYFPSWL</sequence>
<feature type="coiled-coil region" evidence="1">
    <location>
        <begin position="21"/>
        <end position="95"/>
    </location>
</feature>
<keyword evidence="1" id="KW-0175">Coiled coil</keyword>
<name>A0AAU9UFN0_EUPED</name>
<protein>
    <submittedName>
        <fullName evidence="2">Uncharacterized protein</fullName>
    </submittedName>
</protein>
<dbReference type="AlphaFoldDB" id="A0AAU9UFN0"/>
<dbReference type="EMBL" id="CAKOGL010000016">
    <property type="protein sequence ID" value="CAH2096549.1"/>
    <property type="molecule type" value="Genomic_DNA"/>
</dbReference>
<dbReference type="Proteomes" id="UP001153954">
    <property type="component" value="Unassembled WGS sequence"/>
</dbReference>
<accession>A0AAU9UFN0</accession>
<evidence type="ECO:0000313" key="3">
    <source>
        <dbReference type="Proteomes" id="UP001153954"/>
    </source>
</evidence>
<proteinExistence type="predicted"/>
<keyword evidence="3" id="KW-1185">Reference proteome</keyword>